<dbReference type="Proteomes" id="UP000245667">
    <property type="component" value="Unassembled WGS sequence"/>
</dbReference>
<comment type="caution">
    <text evidence="3">The sequence shown here is derived from an EMBL/GenBank/DDBJ whole genome shotgun (WGS) entry which is preliminary data.</text>
</comment>
<dbReference type="AlphaFoldDB" id="A0A316DT56"/>
<evidence type="ECO:0000313" key="4">
    <source>
        <dbReference type="Proteomes" id="UP000245667"/>
    </source>
</evidence>
<feature type="transmembrane region" description="Helical" evidence="1">
    <location>
        <begin position="12"/>
        <end position="33"/>
    </location>
</feature>
<reference evidence="3 4" key="1">
    <citation type="submission" date="2018-05" db="EMBL/GenBank/DDBJ databases">
        <title>Genomic Encyclopedia of Archaeal and Bacterial Type Strains, Phase II (KMG-II): from individual species to whole genera.</title>
        <authorList>
            <person name="Goeker M."/>
        </authorList>
    </citation>
    <scope>NUCLEOTIDE SEQUENCE [LARGE SCALE GENOMIC DNA]</scope>
    <source>
        <strain evidence="3 4">DSM 23514</strain>
    </source>
</reference>
<evidence type="ECO:0000313" key="2">
    <source>
        <dbReference type="EMBL" id="MBD1262459.1"/>
    </source>
</evidence>
<dbReference type="Proteomes" id="UP000651837">
    <property type="component" value="Unassembled WGS sequence"/>
</dbReference>
<organism evidence="3 4">
    <name type="scientific">Maribacter polysiphoniae</name>
    <dbReference type="NCBI Taxonomy" id="429344"/>
    <lineage>
        <taxon>Bacteria</taxon>
        <taxon>Pseudomonadati</taxon>
        <taxon>Bacteroidota</taxon>
        <taxon>Flavobacteriia</taxon>
        <taxon>Flavobacteriales</taxon>
        <taxon>Flavobacteriaceae</taxon>
        <taxon>Maribacter</taxon>
    </lineage>
</organism>
<accession>A0A316DT56</accession>
<dbReference type="EMBL" id="QGGQ01000012">
    <property type="protein sequence ID" value="PWK21291.1"/>
    <property type="molecule type" value="Genomic_DNA"/>
</dbReference>
<feature type="transmembrane region" description="Helical" evidence="1">
    <location>
        <begin position="45"/>
        <end position="62"/>
    </location>
</feature>
<feature type="transmembrane region" description="Helical" evidence="1">
    <location>
        <begin position="115"/>
        <end position="137"/>
    </location>
</feature>
<keyword evidence="5" id="KW-1185">Reference proteome</keyword>
<keyword evidence="1" id="KW-1133">Transmembrane helix</keyword>
<proteinExistence type="predicted"/>
<dbReference type="EMBL" id="JACWLN010000011">
    <property type="protein sequence ID" value="MBD1262459.1"/>
    <property type="molecule type" value="Genomic_DNA"/>
</dbReference>
<evidence type="ECO:0000256" key="1">
    <source>
        <dbReference type="SAM" id="Phobius"/>
    </source>
</evidence>
<protein>
    <submittedName>
        <fullName evidence="3">Uncharacterized protein</fullName>
    </submittedName>
</protein>
<keyword evidence="1" id="KW-0812">Transmembrane</keyword>
<keyword evidence="1" id="KW-0472">Membrane</keyword>
<name>A0A316DT56_9FLAO</name>
<dbReference type="RefSeq" id="WP_109653939.1">
    <property type="nucleotide sequence ID" value="NZ_CAJQNU010000045.1"/>
</dbReference>
<evidence type="ECO:0000313" key="5">
    <source>
        <dbReference type="Proteomes" id="UP000651837"/>
    </source>
</evidence>
<gene>
    <name evidence="2" type="ORF">HZY62_17810</name>
    <name evidence="3" type="ORF">LX92_03795</name>
</gene>
<sequence>MKLITRLLSWKSCLILSVSVLLLLNIFSFYGLYTNKFYFFKFDNYIFPLLTLVHFTYLYAVWFKIKEEEITDPQMRNLEFTLYVILVLYVYKLFETISILLSYSDFESHVIPATFIPIGTFITFLYVMLLVLTLVTFKHRKDKIGAYNFNKINDEIDSWD</sequence>
<dbReference type="OrthoDB" id="1436004at2"/>
<feature type="transmembrane region" description="Helical" evidence="1">
    <location>
        <begin position="82"/>
        <end position="103"/>
    </location>
</feature>
<evidence type="ECO:0000313" key="3">
    <source>
        <dbReference type="EMBL" id="PWK21291.1"/>
    </source>
</evidence>
<reference evidence="2 5" key="2">
    <citation type="submission" date="2020-07" db="EMBL/GenBank/DDBJ databases">
        <title>The draft genome sequence of Maribacter polysiphoniae KCTC 22021.</title>
        <authorList>
            <person name="Mu L."/>
        </authorList>
    </citation>
    <scope>NUCLEOTIDE SEQUENCE [LARGE SCALE GENOMIC DNA]</scope>
    <source>
        <strain evidence="2 5">KCTC 22021</strain>
    </source>
</reference>